<sequence>MKIRDLLLALSVPFIWGLGFTFAKAGMTEFPPLLLMGMRFCIVAFALVWFVPCPREHLRYIFWVALISSTLQYGLTFTGLSMIDASLAVIVVHLEVPFGVLLAVIILRERPGLQRIIGML</sequence>
<dbReference type="Pfam" id="PF00892">
    <property type="entry name" value="EamA"/>
    <property type="match status" value="1"/>
</dbReference>
<dbReference type="InterPro" id="IPR037185">
    <property type="entry name" value="EmrE-like"/>
</dbReference>
<accession>A0A383B3W4</accession>
<dbReference type="InterPro" id="IPR050638">
    <property type="entry name" value="AA-Vitamin_Transporters"/>
</dbReference>
<keyword evidence="2 5" id="KW-0812">Transmembrane</keyword>
<dbReference type="AlphaFoldDB" id="A0A383B3W4"/>
<proteinExistence type="predicted"/>
<dbReference type="SUPFAM" id="SSF103481">
    <property type="entry name" value="Multidrug resistance efflux transporter EmrE"/>
    <property type="match status" value="1"/>
</dbReference>
<evidence type="ECO:0000256" key="1">
    <source>
        <dbReference type="ARBA" id="ARBA00004141"/>
    </source>
</evidence>
<feature type="transmembrane region" description="Helical" evidence="5">
    <location>
        <begin position="33"/>
        <end position="51"/>
    </location>
</feature>
<feature type="non-terminal residue" evidence="7">
    <location>
        <position position="120"/>
    </location>
</feature>
<evidence type="ECO:0000256" key="3">
    <source>
        <dbReference type="ARBA" id="ARBA00022989"/>
    </source>
</evidence>
<protein>
    <recommendedName>
        <fullName evidence="6">EamA domain-containing protein</fullName>
    </recommendedName>
</protein>
<keyword evidence="4 5" id="KW-0472">Membrane</keyword>
<evidence type="ECO:0000256" key="4">
    <source>
        <dbReference type="ARBA" id="ARBA00023136"/>
    </source>
</evidence>
<evidence type="ECO:0000256" key="5">
    <source>
        <dbReference type="SAM" id="Phobius"/>
    </source>
</evidence>
<evidence type="ECO:0000313" key="7">
    <source>
        <dbReference type="EMBL" id="SVE14807.1"/>
    </source>
</evidence>
<dbReference type="InterPro" id="IPR000620">
    <property type="entry name" value="EamA_dom"/>
</dbReference>
<feature type="domain" description="EamA" evidence="6">
    <location>
        <begin position="6"/>
        <end position="119"/>
    </location>
</feature>
<evidence type="ECO:0000256" key="2">
    <source>
        <dbReference type="ARBA" id="ARBA00022692"/>
    </source>
</evidence>
<reference evidence="7" key="1">
    <citation type="submission" date="2018-05" db="EMBL/GenBank/DDBJ databases">
        <authorList>
            <person name="Lanie J.A."/>
            <person name="Ng W.-L."/>
            <person name="Kazmierczak K.M."/>
            <person name="Andrzejewski T.M."/>
            <person name="Davidsen T.M."/>
            <person name="Wayne K.J."/>
            <person name="Tettelin H."/>
            <person name="Glass J.I."/>
            <person name="Rusch D."/>
            <person name="Podicherti R."/>
            <person name="Tsui H.-C.T."/>
            <person name="Winkler M.E."/>
        </authorList>
    </citation>
    <scope>NUCLEOTIDE SEQUENCE</scope>
</reference>
<dbReference type="PANTHER" id="PTHR32322:SF9">
    <property type="entry name" value="AMINO-ACID METABOLITE EFFLUX PUMP-RELATED"/>
    <property type="match status" value="1"/>
</dbReference>
<evidence type="ECO:0000259" key="6">
    <source>
        <dbReference type="Pfam" id="PF00892"/>
    </source>
</evidence>
<organism evidence="7">
    <name type="scientific">marine metagenome</name>
    <dbReference type="NCBI Taxonomy" id="408172"/>
    <lineage>
        <taxon>unclassified sequences</taxon>
        <taxon>metagenomes</taxon>
        <taxon>ecological metagenomes</taxon>
    </lineage>
</organism>
<comment type="subcellular location">
    <subcellularLocation>
        <location evidence="1">Membrane</location>
        <topology evidence="1">Multi-pass membrane protein</topology>
    </subcellularLocation>
</comment>
<feature type="transmembrane region" description="Helical" evidence="5">
    <location>
        <begin position="87"/>
        <end position="107"/>
    </location>
</feature>
<dbReference type="EMBL" id="UINC01197361">
    <property type="protein sequence ID" value="SVE14807.1"/>
    <property type="molecule type" value="Genomic_DNA"/>
</dbReference>
<dbReference type="PANTHER" id="PTHR32322">
    <property type="entry name" value="INNER MEMBRANE TRANSPORTER"/>
    <property type="match status" value="1"/>
</dbReference>
<gene>
    <name evidence="7" type="ORF">METZ01_LOCUS467661</name>
</gene>
<feature type="transmembrane region" description="Helical" evidence="5">
    <location>
        <begin position="58"/>
        <end position="75"/>
    </location>
</feature>
<keyword evidence="3 5" id="KW-1133">Transmembrane helix</keyword>
<name>A0A383B3W4_9ZZZZ</name>
<dbReference type="GO" id="GO:0016020">
    <property type="term" value="C:membrane"/>
    <property type="evidence" value="ECO:0007669"/>
    <property type="project" value="UniProtKB-SubCell"/>
</dbReference>